<keyword evidence="2" id="KW-1185">Reference proteome</keyword>
<dbReference type="VEuPathDB" id="TriTrypDB:TcIL3000_0_15240"/>
<sequence>MASDFSAEPLLPCFTARRHGEEALKPDPGHVTICLKDGVVFQSPAHIFREGCLAATEILENKCVNSLEKDAEGSLHLPLPSVDSKVFETVAIYLENFYGSFPSDERDGDIVRPTRLSCPLEHRELYELSEWEHRFVVQRLLELSKDNWQLSEGGRWVDKVADVGVASEMKVNVHNLLLVLDAASTLDIPPLRHLCAAVYANLLLDLGEREILGLMGVEGQLGQEEEEALLRDYPWIGL</sequence>
<dbReference type="OMA" id="LYLEHFY"/>
<dbReference type="Gene3D" id="3.30.710.10">
    <property type="entry name" value="Potassium Channel Kv1.1, Chain A"/>
    <property type="match status" value="1"/>
</dbReference>
<evidence type="ECO:0000313" key="2">
    <source>
        <dbReference type="Proteomes" id="UP000000702"/>
    </source>
</evidence>
<reference evidence="1 2" key="2">
    <citation type="journal article" date="2012" name="Proc. Natl. Acad. Sci. U.S.A.">
        <title>Antigenic diversity is generated by distinct evolutionary mechanisms in African trypanosome species.</title>
        <authorList>
            <person name="Jackson A.P."/>
            <person name="Berry A."/>
            <person name="Aslett M."/>
            <person name="Allison H.C."/>
            <person name="Burton P."/>
            <person name="Vavrova-Anderson J."/>
            <person name="Brown R."/>
            <person name="Browne H."/>
            <person name="Corton N."/>
            <person name="Hauser H."/>
            <person name="Gamble J."/>
            <person name="Gilderthorp R."/>
            <person name="Marcello L."/>
            <person name="McQuillan J."/>
            <person name="Otto T.D."/>
            <person name="Quail M.A."/>
            <person name="Sanders M.J."/>
            <person name="van Tonder A."/>
            <person name="Ginger M.L."/>
            <person name="Field M.C."/>
            <person name="Barry J.D."/>
            <person name="Hertz-Fowler C."/>
            <person name="Berriman M."/>
        </authorList>
    </citation>
    <scope>NUCLEOTIDE SEQUENCE [LARGE SCALE GENOMIC DNA]</scope>
    <source>
        <strain evidence="1 2">IL3000</strain>
    </source>
</reference>
<organism evidence="1 2">
    <name type="scientific">Trypanosoma congolense (strain IL3000)</name>
    <dbReference type="NCBI Taxonomy" id="1068625"/>
    <lineage>
        <taxon>Eukaryota</taxon>
        <taxon>Discoba</taxon>
        <taxon>Euglenozoa</taxon>
        <taxon>Kinetoplastea</taxon>
        <taxon>Metakinetoplastina</taxon>
        <taxon>Trypanosomatida</taxon>
        <taxon>Trypanosomatidae</taxon>
        <taxon>Trypanosoma</taxon>
        <taxon>Nannomonas</taxon>
    </lineage>
</organism>
<dbReference type="InterPro" id="IPR036296">
    <property type="entry name" value="SKP1-like_dim_sf"/>
</dbReference>
<comment type="caution">
    <text evidence="1">The sequence shown here is derived from an EMBL/GenBank/DDBJ whole genome shotgun (WGS) entry which is preliminary data.</text>
</comment>
<evidence type="ECO:0000313" key="1">
    <source>
        <dbReference type="EMBL" id="CCD16614.1"/>
    </source>
</evidence>
<name>F9WH25_TRYCI</name>
<protein>
    <submittedName>
        <fullName evidence="1">WGS project CAEQ00000000 data, annotated contig 584</fullName>
    </submittedName>
</protein>
<dbReference type="Proteomes" id="UP000000702">
    <property type="component" value="Unassembled WGS sequence"/>
</dbReference>
<dbReference type="AlphaFoldDB" id="F9WH25"/>
<proteinExistence type="predicted"/>
<dbReference type="SUPFAM" id="SSF81382">
    <property type="entry name" value="Skp1 dimerisation domain-like"/>
    <property type="match status" value="1"/>
</dbReference>
<reference evidence="2" key="1">
    <citation type="submission" date="2011-07" db="EMBL/GenBank/DDBJ databases">
        <title>Divergent evolution of antigenic variation in African trypanosomes.</title>
        <authorList>
            <person name="Jackson A.P."/>
            <person name="Berry A."/>
            <person name="Allison H.C."/>
            <person name="Burton P."/>
            <person name="Anderson J."/>
            <person name="Aslett M."/>
            <person name="Brown R."/>
            <person name="Corton N."/>
            <person name="Harris D."/>
            <person name="Hauser H."/>
            <person name="Gamble J."/>
            <person name="Gilderthorp R."/>
            <person name="McQuillan J."/>
            <person name="Quail M.A."/>
            <person name="Sanders M."/>
            <person name="Van Tonder A."/>
            <person name="Ginger M.L."/>
            <person name="Donelson J.E."/>
            <person name="Field M.C."/>
            <person name="Barry J.D."/>
            <person name="Berriman M."/>
            <person name="Hertz-Fowler C."/>
        </authorList>
    </citation>
    <scope>NUCLEOTIDE SEQUENCE [LARGE SCALE GENOMIC DNA]</scope>
    <source>
        <strain evidence="2">IL3000</strain>
    </source>
</reference>
<dbReference type="InterPro" id="IPR011333">
    <property type="entry name" value="SKP1/BTB/POZ_sf"/>
</dbReference>
<dbReference type="EMBL" id="CAEQ01002363">
    <property type="protein sequence ID" value="CCD16614.1"/>
    <property type="molecule type" value="Genomic_DNA"/>
</dbReference>
<accession>F9WH25</accession>
<dbReference type="GO" id="GO:0006511">
    <property type="term" value="P:ubiquitin-dependent protein catabolic process"/>
    <property type="evidence" value="ECO:0007669"/>
    <property type="project" value="InterPro"/>
</dbReference>
<gene>
    <name evidence="1" type="ORF">TCIL3000_0_15240</name>
</gene>